<evidence type="ECO:0000256" key="1">
    <source>
        <dbReference type="ARBA" id="ARBA00022729"/>
    </source>
</evidence>
<protein>
    <submittedName>
        <fullName evidence="4">Phosphate ABC transporter substrate-binding protein</fullName>
    </submittedName>
</protein>
<keyword evidence="1 2" id="KW-0732">Signal</keyword>
<dbReference type="Pfam" id="PF12849">
    <property type="entry name" value="PBP_like_2"/>
    <property type="match status" value="1"/>
</dbReference>
<dbReference type="InterPro" id="IPR050811">
    <property type="entry name" value="Phosphate_ABC_transporter"/>
</dbReference>
<organism evidence="4 5">
    <name type="scientific">Sphingomonas gilva</name>
    <dbReference type="NCBI Taxonomy" id="2305907"/>
    <lineage>
        <taxon>Bacteria</taxon>
        <taxon>Pseudomonadati</taxon>
        <taxon>Pseudomonadota</taxon>
        <taxon>Alphaproteobacteria</taxon>
        <taxon>Sphingomonadales</taxon>
        <taxon>Sphingomonadaceae</taxon>
        <taxon>Sphingomonas</taxon>
    </lineage>
</organism>
<sequence length="408" mass="44912">MMKATLKQVSLALLLIIGIAPAHAQQGEGTKPGESTDGMAMQDARARMMSARGQRVAYTEKFDLSGLPAYAPKSKVKGTIRLWGSNYIVDGMIGGYWEKAFKAHHPDVMFDWNMKTTSAAVPSLVFGVSDIGMGRKVTFSELQMFQRYKDRDPLEIEIATGSFDVPGWQPGYGVIVHKDNPLARISIEQLDGIFGSERAGGWDGTSWRPEWARGPEKNIRTWGELGLTGEWADKPINVYGLNQRYHQAVEISDMILKSSDKWNERLRIYANYVSADGKLARGMNQDLAADRYGIGILAAPTTNLGGGAAQPTQKILPVGVTDAGPFVPYTLKTVQDRTYPLHDEIFAYVDVDPAAPINAAVMEFLRFVISRQGQELVMRDGKYLPLTAEVARAQLAKLEAAASRAKAR</sequence>
<dbReference type="InterPro" id="IPR024370">
    <property type="entry name" value="PBP_domain"/>
</dbReference>
<evidence type="ECO:0000313" key="5">
    <source>
        <dbReference type="Proteomes" id="UP000266693"/>
    </source>
</evidence>
<dbReference type="Gene3D" id="3.40.190.10">
    <property type="entry name" value="Periplasmic binding protein-like II"/>
    <property type="match status" value="2"/>
</dbReference>
<evidence type="ECO:0000313" key="4">
    <source>
        <dbReference type="EMBL" id="RHW18212.1"/>
    </source>
</evidence>
<feature type="signal peptide" evidence="2">
    <location>
        <begin position="1"/>
        <end position="24"/>
    </location>
</feature>
<reference evidence="4 5" key="1">
    <citation type="submission" date="2018-08" db="EMBL/GenBank/DDBJ databases">
        <title>The multiple taxonomic identification of Sphingomonas gilva.</title>
        <authorList>
            <person name="Zhu D."/>
            <person name="Zheng S."/>
        </authorList>
    </citation>
    <scope>NUCLEOTIDE SEQUENCE [LARGE SCALE GENOMIC DNA]</scope>
    <source>
        <strain evidence="4 5">ZDH117</strain>
    </source>
</reference>
<dbReference type="Proteomes" id="UP000266693">
    <property type="component" value="Unassembled WGS sequence"/>
</dbReference>
<evidence type="ECO:0000256" key="2">
    <source>
        <dbReference type="SAM" id="SignalP"/>
    </source>
</evidence>
<dbReference type="EMBL" id="QWLV01000002">
    <property type="protein sequence ID" value="RHW18212.1"/>
    <property type="molecule type" value="Genomic_DNA"/>
</dbReference>
<accession>A0A396RSA7</accession>
<dbReference type="PANTHER" id="PTHR30570">
    <property type="entry name" value="PERIPLASMIC PHOSPHATE BINDING COMPONENT OF PHOSPHATE ABC TRANSPORTER"/>
    <property type="match status" value="1"/>
</dbReference>
<proteinExistence type="predicted"/>
<gene>
    <name evidence="4" type="ORF">D1610_06950</name>
</gene>
<dbReference type="SUPFAM" id="SSF53850">
    <property type="entry name" value="Periplasmic binding protein-like II"/>
    <property type="match status" value="1"/>
</dbReference>
<dbReference type="PANTHER" id="PTHR30570:SF6">
    <property type="entry name" value="PHOSPHATE-BINDING PROTEIN PSTS"/>
    <property type="match status" value="1"/>
</dbReference>
<feature type="domain" description="PBP" evidence="3">
    <location>
        <begin position="99"/>
        <end position="371"/>
    </location>
</feature>
<comment type="caution">
    <text evidence="4">The sequence shown here is derived from an EMBL/GenBank/DDBJ whole genome shotgun (WGS) entry which is preliminary data.</text>
</comment>
<feature type="chain" id="PRO_5017180656" evidence="2">
    <location>
        <begin position="25"/>
        <end position="408"/>
    </location>
</feature>
<name>A0A396RSA7_9SPHN</name>
<evidence type="ECO:0000259" key="3">
    <source>
        <dbReference type="Pfam" id="PF12849"/>
    </source>
</evidence>
<keyword evidence="5" id="KW-1185">Reference proteome</keyword>
<dbReference type="AlphaFoldDB" id="A0A396RSA7"/>